<gene>
    <name evidence="3" type="ORF">PENTCL1PPCAC_15538</name>
</gene>
<comment type="function">
    <text evidence="1">Catalyzes the reduction of fatty acyl-CoA to fatty alcohols.</text>
</comment>
<organism evidence="3 4">
    <name type="scientific">Pristionchus entomophagus</name>
    <dbReference type="NCBI Taxonomy" id="358040"/>
    <lineage>
        <taxon>Eukaryota</taxon>
        <taxon>Metazoa</taxon>
        <taxon>Ecdysozoa</taxon>
        <taxon>Nematoda</taxon>
        <taxon>Chromadorea</taxon>
        <taxon>Rhabditida</taxon>
        <taxon>Rhabditina</taxon>
        <taxon>Diplogasteromorpha</taxon>
        <taxon>Diplogasteroidea</taxon>
        <taxon>Neodiplogasteridae</taxon>
        <taxon>Pristionchus</taxon>
    </lineage>
</organism>
<sequence>MNDMYKDRTLFITGASGFVGKVMVEKILYSLPGIKRIYILIRASKGKSGLERWKQLEKLELFNRIRRECPDRLSKVVTVDGDISLANLGISSADLNRVLEETSMVFHCAATVRFDEPLRTAVNLNMGGIARVVALCHRIPKLQCLLHCSTCYVNADKLGVKLEEQLYPAPCDPHKLIDMQTDMNEQLFESIGKEAAKSYGNTYCFTKALAEHLLVKDAMGLPVLIFRPSVIGPIWHDGIPGWADTFQGASAMFSAMGTGAIARIPIEGNVCLDGIPVDIVSSSMLVCAAYRLIISDKSVVPVVHCNTSTVNPLIVENLIPTFIECAYKYPFDRMISPPIFSHLGSDALEQSMHRVREKVVGPAMDSVSAIVGKKPFWGRLYARVGETYIALRKFFANYEFSTGNLLRLMDMMSDEDRQ</sequence>
<comment type="similarity">
    <text evidence="1">Belongs to the fatty acyl-CoA reductase family.</text>
</comment>
<dbReference type="Pfam" id="PF07993">
    <property type="entry name" value="NAD_binding_4"/>
    <property type="match status" value="1"/>
</dbReference>
<dbReference type="FunFam" id="3.40.50.720:FF:000751">
    <property type="entry name" value="Fatty acyl-CoA reductase"/>
    <property type="match status" value="1"/>
</dbReference>
<keyword evidence="4" id="KW-1185">Reference proteome</keyword>
<evidence type="ECO:0000259" key="2">
    <source>
        <dbReference type="Pfam" id="PF07993"/>
    </source>
</evidence>
<evidence type="ECO:0000313" key="4">
    <source>
        <dbReference type="Proteomes" id="UP001432027"/>
    </source>
</evidence>
<accession>A0AAV5TDR1</accession>
<dbReference type="InterPro" id="IPR013120">
    <property type="entry name" value="FAR_NAD-bd"/>
</dbReference>
<keyword evidence="1" id="KW-0444">Lipid biosynthesis</keyword>
<dbReference type="EMBL" id="BTSX01000004">
    <property type="protein sequence ID" value="GMS93363.1"/>
    <property type="molecule type" value="Genomic_DNA"/>
</dbReference>
<dbReference type="InterPro" id="IPR026055">
    <property type="entry name" value="FAR"/>
</dbReference>
<feature type="domain" description="Thioester reductase (TE)" evidence="2">
    <location>
        <begin position="12"/>
        <end position="283"/>
    </location>
</feature>
<evidence type="ECO:0000313" key="3">
    <source>
        <dbReference type="EMBL" id="GMS93363.1"/>
    </source>
</evidence>
<dbReference type="InterPro" id="IPR036291">
    <property type="entry name" value="NAD(P)-bd_dom_sf"/>
</dbReference>
<keyword evidence="1" id="KW-0521">NADP</keyword>
<dbReference type="SUPFAM" id="SSF51735">
    <property type="entry name" value="NAD(P)-binding Rossmann-fold domains"/>
    <property type="match status" value="1"/>
</dbReference>
<evidence type="ECO:0000256" key="1">
    <source>
        <dbReference type="RuleBase" id="RU363097"/>
    </source>
</evidence>
<keyword evidence="1" id="KW-0443">Lipid metabolism</keyword>
<dbReference type="GO" id="GO:0005777">
    <property type="term" value="C:peroxisome"/>
    <property type="evidence" value="ECO:0007669"/>
    <property type="project" value="TreeGrafter"/>
</dbReference>
<dbReference type="Gene3D" id="3.40.50.720">
    <property type="entry name" value="NAD(P)-binding Rossmann-like Domain"/>
    <property type="match status" value="1"/>
</dbReference>
<name>A0AAV5TDR1_9BILA</name>
<dbReference type="GO" id="GO:0035336">
    <property type="term" value="P:long-chain fatty-acyl-CoA metabolic process"/>
    <property type="evidence" value="ECO:0007669"/>
    <property type="project" value="TreeGrafter"/>
</dbReference>
<protein>
    <recommendedName>
        <fullName evidence="1">Fatty acyl-CoA reductase</fullName>
        <ecNumber evidence="1">1.2.1.84</ecNumber>
    </recommendedName>
</protein>
<dbReference type="CDD" id="cd05236">
    <property type="entry name" value="FAR-N_SDR_e"/>
    <property type="match status" value="1"/>
</dbReference>
<keyword evidence="1" id="KW-0560">Oxidoreductase</keyword>
<feature type="non-terminal residue" evidence="3">
    <location>
        <position position="418"/>
    </location>
</feature>
<proteinExistence type="inferred from homology"/>
<reference evidence="3" key="1">
    <citation type="submission" date="2023-10" db="EMBL/GenBank/DDBJ databases">
        <title>Genome assembly of Pristionchus species.</title>
        <authorList>
            <person name="Yoshida K."/>
            <person name="Sommer R.J."/>
        </authorList>
    </citation>
    <scope>NUCLEOTIDE SEQUENCE</scope>
    <source>
        <strain evidence="3">RS0144</strain>
    </source>
</reference>
<dbReference type="AlphaFoldDB" id="A0AAV5TDR1"/>
<dbReference type="GO" id="GO:0080019">
    <property type="term" value="F:alcohol-forming very long-chain fatty acyl-CoA reductase activity"/>
    <property type="evidence" value="ECO:0007669"/>
    <property type="project" value="InterPro"/>
</dbReference>
<dbReference type="PANTHER" id="PTHR11011">
    <property type="entry name" value="MALE STERILITY PROTEIN 2-RELATED"/>
    <property type="match status" value="1"/>
</dbReference>
<comment type="catalytic activity">
    <reaction evidence="1">
        <text>a long-chain fatty acyl-CoA + 2 NADPH + 2 H(+) = a long-chain primary fatty alcohol + 2 NADP(+) + CoA</text>
        <dbReference type="Rhea" id="RHEA:52716"/>
        <dbReference type="ChEBI" id="CHEBI:15378"/>
        <dbReference type="ChEBI" id="CHEBI:57287"/>
        <dbReference type="ChEBI" id="CHEBI:57783"/>
        <dbReference type="ChEBI" id="CHEBI:58349"/>
        <dbReference type="ChEBI" id="CHEBI:77396"/>
        <dbReference type="ChEBI" id="CHEBI:83139"/>
        <dbReference type="EC" id="1.2.1.84"/>
    </reaction>
</comment>
<dbReference type="PANTHER" id="PTHR11011:SF45">
    <property type="entry name" value="FATTY ACYL-COA REDUCTASE CG8306-RELATED"/>
    <property type="match status" value="1"/>
</dbReference>
<dbReference type="EC" id="1.2.1.84" evidence="1"/>
<dbReference type="GO" id="GO:0102965">
    <property type="term" value="F:alcohol-forming long-chain fatty acyl-CoA reductase activity"/>
    <property type="evidence" value="ECO:0007669"/>
    <property type="project" value="UniProtKB-EC"/>
</dbReference>
<comment type="caution">
    <text evidence="3">The sequence shown here is derived from an EMBL/GenBank/DDBJ whole genome shotgun (WGS) entry which is preliminary data.</text>
</comment>
<dbReference type="Proteomes" id="UP001432027">
    <property type="component" value="Unassembled WGS sequence"/>
</dbReference>